<protein>
    <submittedName>
        <fullName evidence="3">Dimer_Tnp_hAT domain-containing protein</fullName>
    </submittedName>
</protein>
<name>A0A1I7T2Q9_9PELO</name>
<evidence type="ECO:0000313" key="3">
    <source>
        <dbReference type="WBParaSite" id="Csp11.Scaffold481.g1857.t1"/>
    </source>
</evidence>
<accession>A0A1I7T2Q9</accession>
<sequence>MFLIVASRTFSESGQYAFPLKSHQEIEKEITRFDTAINECDFMNKWPEYEPKTMRRDLKKLHDLASSSSSSTTDSGGSSDLDEDHRRAYRVLMVLEAKRAYDERLAGLFCEDWFDVDSPADVFRILAKGDDELPPKILWNILCRISGVSIEIIDARVLSERPKVQRFSSSASPTPCLTWLRLGNRPVPLFYIPDDE</sequence>
<dbReference type="eggNOG" id="ENOG502SST3">
    <property type="taxonomic scope" value="Eukaryota"/>
</dbReference>
<dbReference type="WBParaSite" id="Csp11.Scaffold481.g1857.t1">
    <property type="protein sequence ID" value="Csp11.Scaffold481.g1857.t1"/>
    <property type="gene ID" value="Csp11.Scaffold481.g1857"/>
</dbReference>
<dbReference type="Proteomes" id="UP000095282">
    <property type="component" value="Unplaced"/>
</dbReference>
<reference evidence="3" key="1">
    <citation type="submission" date="2016-11" db="UniProtKB">
        <authorList>
            <consortium name="WormBaseParasite"/>
        </authorList>
    </citation>
    <scope>IDENTIFICATION</scope>
</reference>
<evidence type="ECO:0000256" key="1">
    <source>
        <dbReference type="SAM" id="MobiDB-lite"/>
    </source>
</evidence>
<dbReference type="AlphaFoldDB" id="A0A1I7T2Q9"/>
<organism evidence="2 3">
    <name type="scientific">Caenorhabditis tropicalis</name>
    <dbReference type="NCBI Taxonomy" id="1561998"/>
    <lineage>
        <taxon>Eukaryota</taxon>
        <taxon>Metazoa</taxon>
        <taxon>Ecdysozoa</taxon>
        <taxon>Nematoda</taxon>
        <taxon>Chromadorea</taxon>
        <taxon>Rhabditida</taxon>
        <taxon>Rhabditina</taxon>
        <taxon>Rhabditomorpha</taxon>
        <taxon>Rhabditoidea</taxon>
        <taxon>Rhabditidae</taxon>
        <taxon>Peloderinae</taxon>
        <taxon>Caenorhabditis</taxon>
    </lineage>
</organism>
<keyword evidence="2" id="KW-1185">Reference proteome</keyword>
<proteinExistence type="predicted"/>
<feature type="compositionally biased region" description="Low complexity" evidence="1">
    <location>
        <begin position="66"/>
        <end position="79"/>
    </location>
</feature>
<evidence type="ECO:0000313" key="2">
    <source>
        <dbReference type="Proteomes" id="UP000095282"/>
    </source>
</evidence>
<feature type="region of interest" description="Disordered" evidence="1">
    <location>
        <begin position="63"/>
        <end position="82"/>
    </location>
</feature>